<evidence type="ECO:0000259" key="1">
    <source>
        <dbReference type="SMART" id="SM00387"/>
    </source>
</evidence>
<dbReference type="InterPro" id="IPR003594">
    <property type="entry name" value="HATPase_dom"/>
</dbReference>
<dbReference type="SUPFAM" id="SSF55874">
    <property type="entry name" value="ATPase domain of HSP90 chaperone/DNA topoisomerase II/histidine kinase"/>
    <property type="match status" value="1"/>
</dbReference>
<dbReference type="RefSeq" id="WP_380123670.1">
    <property type="nucleotide sequence ID" value="NZ_JBHSIU010000054.1"/>
</dbReference>
<keyword evidence="2" id="KW-0547">Nucleotide-binding</keyword>
<comment type="caution">
    <text evidence="2">The sequence shown here is derived from an EMBL/GenBank/DDBJ whole genome shotgun (WGS) entry which is preliminary data.</text>
</comment>
<dbReference type="Proteomes" id="UP001595912">
    <property type="component" value="Unassembled WGS sequence"/>
</dbReference>
<name>A0ABV9W7Z1_9ACTN</name>
<dbReference type="EMBL" id="JBHSIU010000054">
    <property type="protein sequence ID" value="MFC5004124.1"/>
    <property type="molecule type" value="Genomic_DNA"/>
</dbReference>
<dbReference type="GO" id="GO:0005524">
    <property type="term" value="F:ATP binding"/>
    <property type="evidence" value="ECO:0007669"/>
    <property type="project" value="UniProtKB-KW"/>
</dbReference>
<organism evidence="2 3">
    <name type="scientific">Dactylosporangium cerinum</name>
    <dbReference type="NCBI Taxonomy" id="1434730"/>
    <lineage>
        <taxon>Bacteria</taxon>
        <taxon>Bacillati</taxon>
        <taxon>Actinomycetota</taxon>
        <taxon>Actinomycetes</taxon>
        <taxon>Micromonosporales</taxon>
        <taxon>Micromonosporaceae</taxon>
        <taxon>Dactylosporangium</taxon>
    </lineage>
</organism>
<keyword evidence="3" id="KW-1185">Reference proteome</keyword>
<dbReference type="Gene3D" id="3.30.565.10">
    <property type="entry name" value="Histidine kinase-like ATPase, C-terminal domain"/>
    <property type="match status" value="1"/>
</dbReference>
<accession>A0ABV9W7Z1</accession>
<proteinExistence type="predicted"/>
<gene>
    <name evidence="2" type="ORF">ACFPIJ_40655</name>
</gene>
<protein>
    <submittedName>
        <fullName evidence="2">ATP-binding protein</fullName>
    </submittedName>
</protein>
<keyword evidence="2" id="KW-0067">ATP-binding</keyword>
<evidence type="ECO:0000313" key="3">
    <source>
        <dbReference type="Proteomes" id="UP001595912"/>
    </source>
</evidence>
<feature type="domain" description="Histidine kinase/HSP90-like ATPase" evidence="1">
    <location>
        <begin position="37"/>
        <end position="136"/>
    </location>
</feature>
<sequence length="136" mass="14356">MTEPQEPQRLPITDDKDVVRVRQAVRVIALAAKLPLVDQTKLVTAASELARNTLIHGGGGHALVGQVHNGRRAGVRAEFVDTGAGIADLDLAFTDGYTTGSGLGLGLSGSRRLVDEFEIVTAAGEGTRITVTKWAR</sequence>
<dbReference type="Pfam" id="PF02518">
    <property type="entry name" value="HATPase_c"/>
    <property type="match status" value="1"/>
</dbReference>
<evidence type="ECO:0000313" key="2">
    <source>
        <dbReference type="EMBL" id="MFC5004124.1"/>
    </source>
</evidence>
<dbReference type="SMART" id="SM00387">
    <property type="entry name" value="HATPase_c"/>
    <property type="match status" value="1"/>
</dbReference>
<reference evidence="3" key="1">
    <citation type="journal article" date="2019" name="Int. J. Syst. Evol. Microbiol.">
        <title>The Global Catalogue of Microorganisms (GCM) 10K type strain sequencing project: providing services to taxonomists for standard genome sequencing and annotation.</title>
        <authorList>
            <consortium name="The Broad Institute Genomics Platform"/>
            <consortium name="The Broad Institute Genome Sequencing Center for Infectious Disease"/>
            <person name="Wu L."/>
            <person name="Ma J."/>
        </authorList>
    </citation>
    <scope>NUCLEOTIDE SEQUENCE [LARGE SCALE GENOMIC DNA]</scope>
    <source>
        <strain evidence="3">CGMCC 4.7152</strain>
    </source>
</reference>
<dbReference type="InterPro" id="IPR036890">
    <property type="entry name" value="HATPase_C_sf"/>
</dbReference>